<reference evidence="11 12" key="1">
    <citation type="submission" date="2014-07" db="EMBL/GenBank/DDBJ databases">
        <title>Genome Sequence of Rhodococcus opacus Strain R7, a Biodegrader of Mono- and Polycyclic Aromatic Hydrocarbons.</title>
        <authorList>
            <person name="Di Gennaro P."/>
            <person name="Zampolli J."/>
            <person name="Presti I."/>
            <person name="Cappelletti M."/>
            <person name="D'Ursi P."/>
            <person name="Orro A."/>
            <person name="Mezzelani A."/>
            <person name="Milanesi L."/>
        </authorList>
    </citation>
    <scope>NUCLEOTIDE SEQUENCE [LARGE SCALE GENOMIC DNA]</scope>
    <source>
        <strain evidence="11 12">R7</strain>
        <plasmid evidence="11">pPDG1</plasmid>
    </source>
</reference>
<evidence type="ECO:0000256" key="1">
    <source>
        <dbReference type="ARBA" id="ARBA00001947"/>
    </source>
</evidence>
<dbReference type="GO" id="GO:0004022">
    <property type="term" value="F:alcohol dehydrogenase (NAD+) activity"/>
    <property type="evidence" value="ECO:0007669"/>
    <property type="project" value="UniProtKB-EC"/>
</dbReference>
<gene>
    <name evidence="11" type="ORF">EP51_41070</name>
</gene>
<evidence type="ECO:0000256" key="3">
    <source>
        <dbReference type="ARBA" id="ARBA00013190"/>
    </source>
</evidence>
<comment type="catalytic activity">
    <reaction evidence="8">
        <text>a primary alcohol + NAD(+) = an aldehyde + NADH + H(+)</text>
        <dbReference type="Rhea" id="RHEA:10736"/>
        <dbReference type="ChEBI" id="CHEBI:15378"/>
        <dbReference type="ChEBI" id="CHEBI:15734"/>
        <dbReference type="ChEBI" id="CHEBI:17478"/>
        <dbReference type="ChEBI" id="CHEBI:57540"/>
        <dbReference type="ChEBI" id="CHEBI:57945"/>
        <dbReference type="EC" id="1.1.1.1"/>
    </reaction>
</comment>
<evidence type="ECO:0000256" key="8">
    <source>
        <dbReference type="ARBA" id="ARBA00049243"/>
    </source>
</evidence>
<dbReference type="InterPro" id="IPR036291">
    <property type="entry name" value="NAD(P)-bd_dom_sf"/>
</dbReference>
<accession>A0A076EYY1</accession>
<proteinExistence type="inferred from homology"/>
<dbReference type="AlphaFoldDB" id="A0A076EYY1"/>
<keyword evidence="4 9" id="KW-0479">Metal-binding</keyword>
<evidence type="ECO:0000256" key="7">
    <source>
        <dbReference type="ARBA" id="ARBA00049164"/>
    </source>
</evidence>
<dbReference type="Pfam" id="PF08240">
    <property type="entry name" value="ADH_N"/>
    <property type="match status" value="1"/>
</dbReference>
<keyword evidence="11" id="KW-0614">Plasmid</keyword>
<dbReference type="EMBL" id="CP008948">
    <property type="protein sequence ID" value="AII10628.1"/>
    <property type="molecule type" value="Genomic_DNA"/>
</dbReference>
<dbReference type="InterPro" id="IPR020843">
    <property type="entry name" value="ER"/>
</dbReference>
<dbReference type="InterPro" id="IPR011032">
    <property type="entry name" value="GroES-like_sf"/>
</dbReference>
<dbReference type="SUPFAM" id="SSF50129">
    <property type="entry name" value="GroES-like"/>
    <property type="match status" value="1"/>
</dbReference>
<geneLocation type="plasmid" evidence="11 12">
    <name>pPDG1</name>
</geneLocation>
<evidence type="ECO:0000256" key="2">
    <source>
        <dbReference type="ARBA" id="ARBA00008072"/>
    </source>
</evidence>
<keyword evidence="5 9" id="KW-0862">Zinc</keyword>
<dbReference type="PROSITE" id="PS00059">
    <property type="entry name" value="ADH_ZINC"/>
    <property type="match status" value="1"/>
</dbReference>
<evidence type="ECO:0000256" key="6">
    <source>
        <dbReference type="ARBA" id="ARBA00023002"/>
    </source>
</evidence>
<dbReference type="Proteomes" id="UP000028488">
    <property type="component" value="Plasmid pPDG1"/>
</dbReference>
<dbReference type="PANTHER" id="PTHR42940:SF8">
    <property type="entry name" value="VACUOLAR PROTEIN SORTING-ASSOCIATED PROTEIN 11"/>
    <property type="match status" value="1"/>
</dbReference>
<evidence type="ECO:0000259" key="10">
    <source>
        <dbReference type="SMART" id="SM00829"/>
    </source>
</evidence>
<evidence type="ECO:0000313" key="11">
    <source>
        <dbReference type="EMBL" id="AII10628.1"/>
    </source>
</evidence>
<dbReference type="Gene3D" id="3.40.50.720">
    <property type="entry name" value="NAD(P)-binding Rossmann-like Domain"/>
    <property type="match status" value="1"/>
</dbReference>
<organism evidence="11 12">
    <name type="scientific">Rhodococcus opacus</name>
    <name type="common">Nocardia opaca</name>
    <dbReference type="NCBI Taxonomy" id="37919"/>
    <lineage>
        <taxon>Bacteria</taxon>
        <taxon>Bacillati</taxon>
        <taxon>Actinomycetota</taxon>
        <taxon>Actinomycetes</taxon>
        <taxon>Mycobacteriales</taxon>
        <taxon>Nocardiaceae</taxon>
        <taxon>Rhodococcus</taxon>
    </lineage>
</organism>
<dbReference type="InterPro" id="IPR013154">
    <property type="entry name" value="ADH-like_N"/>
</dbReference>
<evidence type="ECO:0000313" key="12">
    <source>
        <dbReference type="Proteomes" id="UP000028488"/>
    </source>
</evidence>
<dbReference type="GO" id="GO:0008270">
    <property type="term" value="F:zinc ion binding"/>
    <property type="evidence" value="ECO:0007669"/>
    <property type="project" value="InterPro"/>
</dbReference>
<dbReference type="PANTHER" id="PTHR42940">
    <property type="entry name" value="ALCOHOL DEHYDROGENASE 1-RELATED"/>
    <property type="match status" value="1"/>
</dbReference>
<name>A0A076EYY1_RHOOP</name>
<comment type="cofactor">
    <cofactor evidence="1 9">
        <name>Zn(2+)</name>
        <dbReference type="ChEBI" id="CHEBI:29105"/>
    </cofactor>
</comment>
<dbReference type="RefSeq" id="WP_128642729.1">
    <property type="nucleotide sequence ID" value="NZ_CP008948.1"/>
</dbReference>
<evidence type="ECO:0000256" key="9">
    <source>
        <dbReference type="RuleBase" id="RU361277"/>
    </source>
</evidence>
<dbReference type="InterPro" id="IPR002328">
    <property type="entry name" value="ADH_Zn_CS"/>
</dbReference>
<dbReference type="SUPFAM" id="SSF51735">
    <property type="entry name" value="NAD(P)-binding Rossmann-fold domains"/>
    <property type="match status" value="1"/>
</dbReference>
<dbReference type="EC" id="1.1.1.1" evidence="3"/>
<dbReference type="SMART" id="SM00829">
    <property type="entry name" value="PKS_ER"/>
    <property type="match status" value="1"/>
</dbReference>
<dbReference type="Gene3D" id="3.90.180.10">
    <property type="entry name" value="Medium-chain alcohol dehydrogenases, catalytic domain"/>
    <property type="match status" value="1"/>
</dbReference>
<keyword evidence="6" id="KW-0560">Oxidoreductase</keyword>
<dbReference type="InterPro" id="IPR013149">
    <property type="entry name" value="ADH-like_C"/>
</dbReference>
<comment type="similarity">
    <text evidence="2 9">Belongs to the zinc-containing alcohol dehydrogenase family.</text>
</comment>
<dbReference type="Pfam" id="PF00107">
    <property type="entry name" value="ADH_zinc_N"/>
    <property type="match status" value="1"/>
</dbReference>
<evidence type="ECO:0000256" key="4">
    <source>
        <dbReference type="ARBA" id="ARBA00022723"/>
    </source>
</evidence>
<comment type="catalytic activity">
    <reaction evidence="7">
        <text>a secondary alcohol + NAD(+) = a ketone + NADH + H(+)</text>
        <dbReference type="Rhea" id="RHEA:10740"/>
        <dbReference type="ChEBI" id="CHEBI:15378"/>
        <dbReference type="ChEBI" id="CHEBI:17087"/>
        <dbReference type="ChEBI" id="CHEBI:35681"/>
        <dbReference type="ChEBI" id="CHEBI:57540"/>
        <dbReference type="ChEBI" id="CHEBI:57945"/>
        <dbReference type="EC" id="1.1.1.1"/>
    </reaction>
</comment>
<feature type="domain" description="Enoyl reductase (ER)" evidence="10">
    <location>
        <begin position="10"/>
        <end position="339"/>
    </location>
</feature>
<sequence>MKAIRVHEYDRTPSLDDVPEPVAEGPFDVIVKVRGAGVCRTDLHIIEGQWQSKSGVALPYTIGHENAGTITEIGSAVMNVAVGDSVILHPLATCGLCLACRRGDDVHCTDSEFPGIDVEGGMAEYLRTSARSVVKLAPSLEPADVAALADAGLTAYHAARKAAEHLRPGHSVVVIGAGGLGHIGVQVLEALTSARIIVVDQSAAALELAKEVGADVTVVADGTEAEQVLALTDGAGAEAVLDFVGEGSALASGIAMLRRAGNYYVIGYGGTLEIPTIDIISTEINFIGNLVGTYNDLVELMALAAQGRVHLHTVKYRFSDFQQALDDLHHGVIRGRAVLVPDDEFTATIRG</sequence>
<dbReference type="CDD" id="cd05284">
    <property type="entry name" value="arabinose_DH_like"/>
    <property type="match status" value="1"/>
</dbReference>
<evidence type="ECO:0000256" key="5">
    <source>
        <dbReference type="ARBA" id="ARBA00022833"/>
    </source>
</evidence>
<protein>
    <recommendedName>
        <fullName evidence="3">alcohol dehydrogenase</fullName>
        <ecNumber evidence="3">1.1.1.1</ecNumber>
    </recommendedName>
</protein>